<dbReference type="EMBL" id="NGKC01000020">
    <property type="protein sequence ID" value="RSU09314.1"/>
    <property type="molecule type" value="Genomic_DNA"/>
</dbReference>
<protein>
    <submittedName>
        <fullName evidence="1">Alkaline phosphatase family protein</fullName>
    </submittedName>
</protein>
<dbReference type="PANTHER" id="PTHR10151">
    <property type="entry name" value="ECTONUCLEOTIDE PYROPHOSPHATASE/PHOSPHODIESTERASE"/>
    <property type="match status" value="1"/>
</dbReference>
<dbReference type="SUPFAM" id="SSF53649">
    <property type="entry name" value="Alkaline phosphatase-like"/>
    <property type="match status" value="1"/>
</dbReference>
<evidence type="ECO:0000313" key="1">
    <source>
        <dbReference type="EMBL" id="RSU09314.1"/>
    </source>
</evidence>
<dbReference type="Pfam" id="PF01663">
    <property type="entry name" value="Phosphodiest"/>
    <property type="match status" value="1"/>
</dbReference>
<dbReference type="Gene3D" id="3.40.720.10">
    <property type="entry name" value="Alkaline Phosphatase, subunit A"/>
    <property type="match status" value="1"/>
</dbReference>
<dbReference type="Proteomes" id="UP000286773">
    <property type="component" value="Unassembled WGS sequence"/>
</dbReference>
<proteinExistence type="predicted"/>
<dbReference type="InterPro" id="IPR017850">
    <property type="entry name" value="Alkaline_phosphatase_core_sf"/>
</dbReference>
<comment type="caution">
    <text evidence="1">The sequence shown here is derived from an EMBL/GenBank/DDBJ whole genome shotgun (WGS) entry which is preliminary data.</text>
</comment>
<dbReference type="InterPro" id="IPR002591">
    <property type="entry name" value="Phosphodiest/P_Trfase"/>
</dbReference>
<sequence>MTKKLIIISVDALGADDLKQTPSELHMFNFFKEHGTHIRQVEAIYPSLTYPSHVTLVTGVYPKKHGVVNNTLLQPERKSPDWYWYDRFIKRPTLYSCAEKEGLKTAAFLWPVTAKSTITYNIAEIFPNRIWTNQAFVSLSASSPFFLLAMNAKYGYLRDGIKQPQLDDFVTACAVDTIKHKQPDLTLIHLVDMDSMRHAHGVNSREAKEALLRQNKRIGDIVNATREAGTYDETTFVVLGDHYQIDVTNMIRLNVLFASKGWLDVNPDGTVADNWQVYAKSCDGSCYIYCRQQTTVEPSEILDALKLMIGIEAIYTSDEVSEMGATENCTFMLEAERGFYFVDQAIGELVSRVQTEHIGEPDLYQAVHGFSPLKEDYSTTMLVMGPDIKKNHHIETSRLVDAAPTFAEILGLESFPHDTDGVCIADMFV</sequence>
<dbReference type="GO" id="GO:0016787">
    <property type="term" value="F:hydrolase activity"/>
    <property type="evidence" value="ECO:0007669"/>
    <property type="project" value="UniProtKB-ARBA"/>
</dbReference>
<dbReference type="AlphaFoldDB" id="A0A430AN19"/>
<reference evidence="1 2" key="1">
    <citation type="submission" date="2017-05" db="EMBL/GenBank/DDBJ databases">
        <title>Vagococcus spp. assemblies.</title>
        <authorList>
            <person name="Gulvik C.A."/>
        </authorList>
    </citation>
    <scope>NUCLEOTIDE SEQUENCE [LARGE SCALE GENOMIC DNA]</scope>
    <source>
        <strain evidence="1 2">LMG 24798</strain>
    </source>
</reference>
<dbReference type="OrthoDB" id="9779418at2"/>
<gene>
    <name evidence="1" type="ORF">CBF27_12940</name>
</gene>
<dbReference type="CDD" id="cd16018">
    <property type="entry name" value="Enpp"/>
    <property type="match status" value="1"/>
</dbReference>
<dbReference type="PANTHER" id="PTHR10151:SF120">
    <property type="entry name" value="BIS(5'-ADENOSYL)-TRIPHOSPHATASE"/>
    <property type="match status" value="1"/>
</dbReference>
<keyword evidence="2" id="KW-1185">Reference proteome</keyword>
<evidence type="ECO:0000313" key="2">
    <source>
        <dbReference type="Proteomes" id="UP000286773"/>
    </source>
</evidence>
<organism evidence="1 2">
    <name type="scientific">Vagococcus acidifermentans</name>
    <dbReference type="NCBI Taxonomy" id="564710"/>
    <lineage>
        <taxon>Bacteria</taxon>
        <taxon>Bacillati</taxon>
        <taxon>Bacillota</taxon>
        <taxon>Bacilli</taxon>
        <taxon>Lactobacillales</taxon>
        <taxon>Enterococcaceae</taxon>
        <taxon>Vagococcus</taxon>
    </lineage>
</organism>
<name>A0A430AN19_9ENTE</name>
<dbReference type="RefSeq" id="WP_126814991.1">
    <property type="nucleotide sequence ID" value="NZ_NGKC01000020.1"/>
</dbReference>
<accession>A0A430AN19</accession>